<feature type="region of interest" description="Disordered" evidence="1">
    <location>
        <begin position="310"/>
        <end position="330"/>
    </location>
</feature>
<keyword evidence="3" id="KW-1185">Reference proteome</keyword>
<accession>M5FRD3</accession>
<feature type="region of interest" description="Disordered" evidence="1">
    <location>
        <begin position="373"/>
        <end position="392"/>
    </location>
</feature>
<evidence type="ECO:0000313" key="3">
    <source>
        <dbReference type="Proteomes" id="UP000030653"/>
    </source>
</evidence>
<dbReference type="PANTHER" id="PTHR34144">
    <property type="entry name" value="CHROMOSOME 8, WHOLE GENOME SHOTGUN SEQUENCE"/>
    <property type="match status" value="1"/>
</dbReference>
<dbReference type="EMBL" id="JH795874">
    <property type="protein sequence ID" value="EJT98188.1"/>
    <property type="molecule type" value="Genomic_DNA"/>
</dbReference>
<dbReference type="PANTHER" id="PTHR34144:SF2">
    <property type="entry name" value="CAPSULAR ASSOCIATED PROTEIN"/>
    <property type="match status" value="1"/>
</dbReference>
<dbReference type="GeneID" id="63691714"/>
<evidence type="ECO:0000256" key="1">
    <source>
        <dbReference type="SAM" id="MobiDB-lite"/>
    </source>
</evidence>
<gene>
    <name evidence="2" type="ORF">DACRYDRAFT_83931</name>
</gene>
<dbReference type="Pfam" id="PF11735">
    <property type="entry name" value="CAP59_mtransfer"/>
    <property type="match status" value="1"/>
</dbReference>
<organism evidence="2 3">
    <name type="scientific">Dacryopinax primogenitus (strain DJM 731)</name>
    <name type="common">Brown rot fungus</name>
    <dbReference type="NCBI Taxonomy" id="1858805"/>
    <lineage>
        <taxon>Eukaryota</taxon>
        <taxon>Fungi</taxon>
        <taxon>Dikarya</taxon>
        <taxon>Basidiomycota</taxon>
        <taxon>Agaricomycotina</taxon>
        <taxon>Dacrymycetes</taxon>
        <taxon>Dacrymycetales</taxon>
        <taxon>Dacrymycetaceae</taxon>
        <taxon>Dacryopinax</taxon>
    </lineage>
</organism>
<feature type="compositionally biased region" description="Basic and acidic residues" evidence="1">
    <location>
        <begin position="382"/>
        <end position="392"/>
    </location>
</feature>
<dbReference type="HOGENOM" id="CLU_016903_0_0_1"/>
<dbReference type="STRING" id="1858805.M5FRD3"/>
<dbReference type="OMA" id="KFHRVIW"/>
<dbReference type="Proteomes" id="UP000030653">
    <property type="component" value="Unassembled WGS sequence"/>
</dbReference>
<proteinExistence type="predicted"/>
<sequence length="613" mass="68639">MALPLHRSRLITRILLLITAILFLRYLFGSRDSSREIRSNSVFERVAISGNALDVQRYPFLQARIGRDERPDMFDEVIDNGVNDFWNRFQLPFMTSPETAQIDAQIVRSAVDELLSLNGWVAAACPTLIRPFGQKEGNFEELSDPSHLYYVAIVIHSADHFLVDQLAVIVQMARRIGTHNIFVSMLDYDSQDATQTLTDLCEAILVLLGIPFRIRRVAAMTLDPSAAYYPLEEAHTRNLVLEPLRELYEKRNIRFHRVIWLKGFTCPNDIFETIKVSQQNEAAMVCGMDWAEHNGFFIFSDRWRTRDMDGDQFRQSKSSSNQLAGPPRDAVGSARYAQHLPFQVFCCESGTHVVDPAQSYYRGIKYRAGTQYHNTTASPDVPEPKWDSRGDCQDSSQAYFCRDLWVEAAKDPGGDARAAEAMWEGARGRAKRDEAEAEPESAEKRAGAVDDDPAPLAPPMQANPGPDAEPDAGANERKPVKDSSDPDANVGSDFDAMPESADDPTLSGPGAEDQVALAVPNSAFRPARILINPRCVTTYAGVSHTQLALDLFGGERESSVPDSERSKYILDDWEGAPDSFVCQEQRRTGGRKATKTQRRLAFSVYEELQRRGF</sequence>
<dbReference type="OrthoDB" id="3235770at2759"/>
<dbReference type="AlphaFoldDB" id="M5FRD3"/>
<dbReference type="InterPro" id="IPR021047">
    <property type="entry name" value="Mannosyltransferase_CMT1"/>
</dbReference>
<protein>
    <recommendedName>
        <fullName evidence="4">Glycosyltransferase family 69 protein</fullName>
    </recommendedName>
</protein>
<feature type="compositionally biased region" description="Basic and acidic residues" evidence="1">
    <location>
        <begin position="474"/>
        <end position="484"/>
    </location>
</feature>
<evidence type="ECO:0008006" key="4">
    <source>
        <dbReference type="Google" id="ProtNLM"/>
    </source>
</evidence>
<dbReference type="RefSeq" id="XP_040625086.1">
    <property type="nucleotide sequence ID" value="XM_040776652.1"/>
</dbReference>
<name>M5FRD3_DACPD</name>
<feature type="region of interest" description="Disordered" evidence="1">
    <location>
        <begin position="425"/>
        <end position="512"/>
    </location>
</feature>
<evidence type="ECO:0000313" key="2">
    <source>
        <dbReference type="EMBL" id="EJT98188.1"/>
    </source>
</evidence>
<reference evidence="2 3" key="1">
    <citation type="journal article" date="2012" name="Science">
        <title>The Paleozoic origin of enzymatic lignin decomposition reconstructed from 31 fungal genomes.</title>
        <authorList>
            <person name="Floudas D."/>
            <person name="Binder M."/>
            <person name="Riley R."/>
            <person name="Barry K."/>
            <person name="Blanchette R.A."/>
            <person name="Henrissat B."/>
            <person name="Martinez A.T."/>
            <person name="Otillar R."/>
            <person name="Spatafora J.W."/>
            <person name="Yadav J.S."/>
            <person name="Aerts A."/>
            <person name="Benoit I."/>
            <person name="Boyd A."/>
            <person name="Carlson A."/>
            <person name="Copeland A."/>
            <person name="Coutinho P.M."/>
            <person name="de Vries R.P."/>
            <person name="Ferreira P."/>
            <person name="Findley K."/>
            <person name="Foster B."/>
            <person name="Gaskell J."/>
            <person name="Glotzer D."/>
            <person name="Gorecki P."/>
            <person name="Heitman J."/>
            <person name="Hesse C."/>
            <person name="Hori C."/>
            <person name="Igarashi K."/>
            <person name="Jurgens J.A."/>
            <person name="Kallen N."/>
            <person name="Kersten P."/>
            <person name="Kohler A."/>
            <person name="Kuees U."/>
            <person name="Kumar T.K.A."/>
            <person name="Kuo A."/>
            <person name="LaButti K."/>
            <person name="Larrondo L.F."/>
            <person name="Lindquist E."/>
            <person name="Ling A."/>
            <person name="Lombard V."/>
            <person name="Lucas S."/>
            <person name="Lundell T."/>
            <person name="Martin R."/>
            <person name="McLaughlin D.J."/>
            <person name="Morgenstern I."/>
            <person name="Morin E."/>
            <person name="Murat C."/>
            <person name="Nagy L.G."/>
            <person name="Nolan M."/>
            <person name="Ohm R.A."/>
            <person name="Patyshakuliyeva A."/>
            <person name="Rokas A."/>
            <person name="Ruiz-Duenas F.J."/>
            <person name="Sabat G."/>
            <person name="Salamov A."/>
            <person name="Samejima M."/>
            <person name="Schmutz J."/>
            <person name="Slot J.C."/>
            <person name="St John F."/>
            <person name="Stenlid J."/>
            <person name="Sun H."/>
            <person name="Sun S."/>
            <person name="Syed K."/>
            <person name="Tsang A."/>
            <person name="Wiebenga A."/>
            <person name="Young D."/>
            <person name="Pisabarro A."/>
            <person name="Eastwood D.C."/>
            <person name="Martin F."/>
            <person name="Cullen D."/>
            <person name="Grigoriev I.V."/>
            <person name="Hibbett D.S."/>
        </authorList>
    </citation>
    <scope>NUCLEOTIDE SEQUENCE [LARGE SCALE GENOMIC DNA]</scope>
    <source>
        <strain evidence="2 3">DJM-731 SS1</strain>
    </source>
</reference>